<dbReference type="Pfam" id="PF00498">
    <property type="entry name" value="FHA"/>
    <property type="match status" value="1"/>
</dbReference>
<dbReference type="GO" id="GO:0008270">
    <property type="term" value="F:zinc ion binding"/>
    <property type="evidence" value="ECO:0007669"/>
    <property type="project" value="UniProtKB-KW"/>
</dbReference>
<feature type="compositionally biased region" description="Basic and acidic residues" evidence="7">
    <location>
        <begin position="493"/>
        <end position="502"/>
    </location>
</feature>
<feature type="domain" description="FHA" evidence="8">
    <location>
        <begin position="131"/>
        <end position="186"/>
    </location>
</feature>
<dbReference type="GO" id="GO:0016567">
    <property type="term" value="P:protein ubiquitination"/>
    <property type="evidence" value="ECO:0007669"/>
    <property type="project" value="TreeGrafter"/>
</dbReference>
<protein>
    <submittedName>
        <fullName evidence="10">SMAD/FHA domain-containing protein</fullName>
    </submittedName>
</protein>
<feature type="compositionally biased region" description="Polar residues" evidence="7">
    <location>
        <begin position="392"/>
        <end position="412"/>
    </location>
</feature>
<feature type="compositionally biased region" description="Low complexity" evidence="7">
    <location>
        <begin position="33"/>
        <end position="61"/>
    </location>
</feature>
<dbReference type="SMART" id="SM00240">
    <property type="entry name" value="FHA"/>
    <property type="match status" value="1"/>
</dbReference>
<keyword evidence="4" id="KW-0833">Ubl conjugation pathway</keyword>
<feature type="compositionally biased region" description="Low complexity" evidence="7">
    <location>
        <begin position="252"/>
        <end position="266"/>
    </location>
</feature>
<feature type="region of interest" description="Disordered" evidence="7">
    <location>
        <begin position="1"/>
        <end position="102"/>
    </location>
</feature>
<evidence type="ECO:0000259" key="9">
    <source>
        <dbReference type="PROSITE" id="PS50089"/>
    </source>
</evidence>
<dbReference type="SUPFAM" id="SSF57850">
    <property type="entry name" value="RING/U-box"/>
    <property type="match status" value="1"/>
</dbReference>
<dbReference type="Gene3D" id="2.60.200.20">
    <property type="match status" value="1"/>
</dbReference>
<evidence type="ECO:0000256" key="4">
    <source>
        <dbReference type="ARBA" id="ARBA00022786"/>
    </source>
</evidence>
<dbReference type="PROSITE" id="PS50006">
    <property type="entry name" value="FHA_DOMAIN"/>
    <property type="match status" value="1"/>
</dbReference>
<keyword evidence="11" id="KW-1185">Reference proteome</keyword>
<dbReference type="GO" id="GO:0000151">
    <property type="term" value="C:ubiquitin ligase complex"/>
    <property type="evidence" value="ECO:0007669"/>
    <property type="project" value="TreeGrafter"/>
</dbReference>
<keyword evidence="3 6" id="KW-0863">Zinc-finger</keyword>
<dbReference type="InterPro" id="IPR001841">
    <property type="entry name" value="Znf_RING"/>
</dbReference>
<evidence type="ECO:0000256" key="5">
    <source>
        <dbReference type="ARBA" id="ARBA00022833"/>
    </source>
</evidence>
<keyword evidence="5" id="KW-0862">Zinc</keyword>
<keyword evidence="2" id="KW-0479">Metal-binding</keyword>
<dbReference type="AlphaFoldDB" id="A0A1X2GS82"/>
<feature type="region of interest" description="Disordered" evidence="7">
    <location>
        <begin position="252"/>
        <end position="272"/>
    </location>
</feature>
<dbReference type="PROSITE" id="PS50089">
    <property type="entry name" value="ZF_RING_2"/>
    <property type="match status" value="1"/>
</dbReference>
<dbReference type="STRING" id="101127.A0A1X2GS82"/>
<organism evidence="10 11">
    <name type="scientific">Hesseltinella vesiculosa</name>
    <dbReference type="NCBI Taxonomy" id="101127"/>
    <lineage>
        <taxon>Eukaryota</taxon>
        <taxon>Fungi</taxon>
        <taxon>Fungi incertae sedis</taxon>
        <taxon>Mucoromycota</taxon>
        <taxon>Mucoromycotina</taxon>
        <taxon>Mucoromycetes</taxon>
        <taxon>Mucorales</taxon>
        <taxon>Cunninghamellaceae</taxon>
        <taxon>Hesseltinella</taxon>
    </lineage>
</organism>
<evidence type="ECO:0000256" key="2">
    <source>
        <dbReference type="ARBA" id="ARBA00022723"/>
    </source>
</evidence>
<feature type="compositionally biased region" description="Acidic residues" evidence="7">
    <location>
        <begin position="414"/>
        <end position="434"/>
    </location>
</feature>
<feature type="region of interest" description="Disordered" evidence="7">
    <location>
        <begin position="391"/>
        <end position="502"/>
    </location>
</feature>
<dbReference type="InterPro" id="IPR008984">
    <property type="entry name" value="SMAD_FHA_dom_sf"/>
</dbReference>
<evidence type="ECO:0000256" key="1">
    <source>
        <dbReference type="ARBA" id="ARBA00022679"/>
    </source>
</evidence>
<gene>
    <name evidence="10" type="ORF">DM01DRAFT_1380648</name>
</gene>
<evidence type="ECO:0000256" key="3">
    <source>
        <dbReference type="ARBA" id="ARBA00022771"/>
    </source>
</evidence>
<proteinExistence type="predicted"/>
<feature type="domain" description="RING-type" evidence="9">
    <location>
        <begin position="325"/>
        <end position="369"/>
    </location>
</feature>
<dbReference type="InterPro" id="IPR013083">
    <property type="entry name" value="Znf_RING/FYVE/PHD"/>
</dbReference>
<dbReference type="PANTHER" id="PTHR15067:SF7">
    <property type="entry name" value="E3 UBIQUITIN-PROTEIN LIGASE DMA1-RELATED"/>
    <property type="match status" value="1"/>
</dbReference>
<sequence length="502" mass="54898">MHSLRRVRSQSSSTNTGPHLFSGFQQWRRRRPSASVPSSPSDTQAHSGSAIATASTSLAALQDHPEPNEAPSTDQECSHSTNDTQPPSLVTDPSSNPADGVPIRLVPNLGTNTRCFVFDVIDRVLEPNYKIKIGRYSERHVNSDRLSFKSKVVSRTHAEIWVDENKKVYLRDVGSSSGTFVNHVRQSPSNVASAPMELKDGDLIQLGVDYQGGWEQMYRAVKMRVEINRHQQPSQQFQRQAFQNLRHHLLGTTPPLSTTPTHPTSLVESTTSGDPALTAATAVEPSVAHSQPNLDTLRASMQSTNDFSLLAAQHRPTSIADIQECCICLYAIAPVQALFVTPCSHVYHFKCLRPIIFQHYPAFSCPLCRSYFDLEASVSVEVSEVAEALGLLSTQPKPSPSISTEQPGTSLQPLDDDSMQDAGDDDDHEGEDAEERTSSDQEELIASSSSIAPQPTPVKRTANGPDLHIRTGSNLDTSLLSTTLVETPTMDQPDLHHPSSPN</sequence>
<evidence type="ECO:0000256" key="6">
    <source>
        <dbReference type="PROSITE-ProRule" id="PRU00175"/>
    </source>
</evidence>
<dbReference type="GO" id="GO:0005829">
    <property type="term" value="C:cytosol"/>
    <property type="evidence" value="ECO:0007669"/>
    <property type="project" value="TreeGrafter"/>
</dbReference>
<dbReference type="PANTHER" id="PTHR15067">
    <property type="entry name" value="E3 UBIQUITIN-PROTEIN LIGASE RNF8"/>
    <property type="match status" value="1"/>
</dbReference>
<evidence type="ECO:0000259" key="8">
    <source>
        <dbReference type="PROSITE" id="PS50006"/>
    </source>
</evidence>
<evidence type="ECO:0000313" key="11">
    <source>
        <dbReference type="Proteomes" id="UP000242146"/>
    </source>
</evidence>
<keyword evidence="1" id="KW-0808">Transferase</keyword>
<dbReference type="GO" id="GO:0006511">
    <property type="term" value="P:ubiquitin-dependent protein catabolic process"/>
    <property type="evidence" value="ECO:0007669"/>
    <property type="project" value="TreeGrafter"/>
</dbReference>
<dbReference type="InterPro" id="IPR000253">
    <property type="entry name" value="FHA_dom"/>
</dbReference>
<comment type="caution">
    <text evidence="10">The sequence shown here is derived from an EMBL/GenBank/DDBJ whole genome shotgun (WGS) entry which is preliminary data.</text>
</comment>
<dbReference type="Pfam" id="PF17123">
    <property type="entry name" value="zf-RING_11"/>
    <property type="match status" value="1"/>
</dbReference>
<evidence type="ECO:0000313" key="10">
    <source>
        <dbReference type="EMBL" id="ORX60269.1"/>
    </source>
</evidence>
<dbReference type="GO" id="GO:0032153">
    <property type="term" value="C:cell division site"/>
    <property type="evidence" value="ECO:0007669"/>
    <property type="project" value="TreeGrafter"/>
</dbReference>
<reference evidence="10 11" key="1">
    <citation type="submission" date="2016-07" db="EMBL/GenBank/DDBJ databases">
        <title>Pervasive Adenine N6-methylation of Active Genes in Fungi.</title>
        <authorList>
            <consortium name="DOE Joint Genome Institute"/>
            <person name="Mondo S.J."/>
            <person name="Dannebaum R.O."/>
            <person name="Kuo R.C."/>
            <person name="Labutti K."/>
            <person name="Haridas S."/>
            <person name="Kuo A."/>
            <person name="Salamov A."/>
            <person name="Ahrendt S.R."/>
            <person name="Lipzen A."/>
            <person name="Sullivan W."/>
            <person name="Andreopoulos W.B."/>
            <person name="Clum A."/>
            <person name="Lindquist E."/>
            <person name="Daum C."/>
            <person name="Ramamoorthy G.K."/>
            <person name="Gryganskyi A."/>
            <person name="Culley D."/>
            <person name="Magnuson J.K."/>
            <person name="James T.Y."/>
            <person name="O'Malley M.A."/>
            <person name="Stajich J.E."/>
            <person name="Spatafora J.W."/>
            <person name="Visel A."/>
            <person name="Grigoriev I.V."/>
        </authorList>
    </citation>
    <scope>NUCLEOTIDE SEQUENCE [LARGE SCALE GENOMIC DNA]</scope>
    <source>
        <strain evidence="10 11">NRRL 3301</strain>
    </source>
</reference>
<name>A0A1X2GS82_9FUNG</name>
<feature type="compositionally biased region" description="Polar residues" evidence="7">
    <location>
        <begin position="70"/>
        <end position="97"/>
    </location>
</feature>
<accession>A0A1X2GS82</accession>
<dbReference type="SMART" id="SM00184">
    <property type="entry name" value="RING"/>
    <property type="match status" value="1"/>
</dbReference>
<dbReference type="Proteomes" id="UP000242146">
    <property type="component" value="Unassembled WGS sequence"/>
</dbReference>
<dbReference type="Gene3D" id="3.30.40.10">
    <property type="entry name" value="Zinc/RING finger domain, C3HC4 (zinc finger)"/>
    <property type="match status" value="1"/>
</dbReference>
<dbReference type="OrthoDB" id="4096268at2759"/>
<evidence type="ECO:0000256" key="7">
    <source>
        <dbReference type="SAM" id="MobiDB-lite"/>
    </source>
</evidence>
<feature type="compositionally biased region" description="Low complexity" evidence="7">
    <location>
        <begin position="471"/>
        <end position="489"/>
    </location>
</feature>
<dbReference type="EMBL" id="MCGT01000004">
    <property type="protein sequence ID" value="ORX60269.1"/>
    <property type="molecule type" value="Genomic_DNA"/>
</dbReference>
<dbReference type="GO" id="GO:0061630">
    <property type="term" value="F:ubiquitin protein ligase activity"/>
    <property type="evidence" value="ECO:0007669"/>
    <property type="project" value="TreeGrafter"/>
</dbReference>
<dbReference type="SUPFAM" id="SSF49879">
    <property type="entry name" value="SMAD/FHA domain"/>
    <property type="match status" value="1"/>
</dbReference>